<protein>
    <submittedName>
        <fullName evidence="1">Uncharacterized protein</fullName>
    </submittedName>
</protein>
<reference evidence="1 2" key="1">
    <citation type="submission" date="2016-10" db="EMBL/GenBank/DDBJ databases">
        <authorList>
            <person name="de Groot N.N."/>
        </authorList>
    </citation>
    <scope>NUCLEOTIDE SEQUENCE [LARGE SCALE GENOMIC DNA]</scope>
    <source>
        <strain evidence="1 2">L14</strain>
    </source>
</reference>
<sequence>MEKIDISTTLSEGLTDGTVNAQVAAEDLLAKLFKKYGASAEKVAAEMLVKAMIKK</sequence>
<dbReference type="RefSeq" id="WP_177188148.1">
    <property type="nucleotide sequence ID" value="NZ_FOJX01000001.1"/>
</dbReference>
<gene>
    <name evidence="1" type="ORF">SAMN05216587_101305</name>
</gene>
<evidence type="ECO:0000313" key="2">
    <source>
        <dbReference type="Proteomes" id="UP000183843"/>
    </source>
</evidence>
<proteinExistence type="predicted"/>
<dbReference type="AlphaFoldDB" id="A0A1I0V6R3"/>
<evidence type="ECO:0000313" key="1">
    <source>
        <dbReference type="EMBL" id="SFA71773.1"/>
    </source>
</evidence>
<organism evidence="1 2">
    <name type="scientific">Selenomonas ruminantium</name>
    <dbReference type="NCBI Taxonomy" id="971"/>
    <lineage>
        <taxon>Bacteria</taxon>
        <taxon>Bacillati</taxon>
        <taxon>Bacillota</taxon>
        <taxon>Negativicutes</taxon>
        <taxon>Selenomonadales</taxon>
        <taxon>Selenomonadaceae</taxon>
        <taxon>Selenomonas</taxon>
    </lineage>
</organism>
<dbReference type="EMBL" id="FOJX01000001">
    <property type="protein sequence ID" value="SFA71773.1"/>
    <property type="molecule type" value="Genomic_DNA"/>
</dbReference>
<dbReference type="Proteomes" id="UP000183843">
    <property type="component" value="Unassembled WGS sequence"/>
</dbReference>
<accession>A0A1I0V6R3</accession>
<name>A0A1I0V6R3_SELRU</name>